<dbReference type="SUPFAM" id="SSF54523">
    <property type="entry name" value="Pili subunits"/>
    <property type="match status" value="1"/>
</dbReference>
<organism evidence="2">
    <name type="scientific">Thiolapillus brandeum</name>
    <dbReference type="NCBI Taxonomy" id="1076588"/>
    <lineage>
        <taxon>Bacteria</taxon>
        <taxon>Pseudomonadati</taxon>
        <taxon>Pseudomonadota</taxon>
        <taxon>Gammaproteobacteria</taxon>
        <taxon>Chromatiales</taxon>
        <taxon>Sedimenticolaceae</taxon>
        <taxon>Thiolapillus</taxon>
    </lineage>
</organism>
<dbReference type="AlphaFoldDB" id="A0A831RXE3"/>
<dbReference type="InterPro" id="IPR045584">
    <property type="entry name" value="Pilin-like"/>
</dbReference>
<dbReference type="EMBL" id="DRLF01000231">
    <property type="protein sequence ID" value="HEC06505.1"/>
    <property type="molecule type" value="Genomic_DNA"/>
</dbReference>
<feature type="transmembrane region" description="Helical" evidence="1">
    <location>
        <begin position="20"/>
        <end position="43"/>
    </location>
</feature>
<accession>A0A831RXE3</accession>
<dbReference type="InterPro" id="IPR012902">
    <property type="entry name" value="N_methyl_site"/>
</dbReference>
<dbReference type="PROSITE" id="PS00409">
    <property type="entry name" value="PROKAR_NTER_METHYL"/>
    <property type="match status" value="1"/>
</dbReference>
<protein>
    <submittedName>
        <fullName evidence="2">Prepilin-type N-terminal cleavage/methylation domain-containing protein</fullName>
    </submittedName>
</protein>
<name>A0A831RXE3_9GAMM</name>
<dbReference type="Proteomes" id="UP000886339">
    <property type="component" value="Unassembled WGS sequence"/>
</dbReference>
<reference evidence="2" key="1">
    <citation type="journal article" date="2020" name="mSystems">
        <title>Genome- and Community-Level Interaction Insights into Carbon Utilization and Element Cycling Functions of Hydrothermarchaeota in Hydrothermal Sediment.</title>
        <authorList>
            <person name="Zhou Z."/>
            <person name="Liu Y."/>
            <person name="Xu W."/>
            <person name="Pan J."/>
            <person name="Luo Z.H."/>
            <person name="Li M."/>
        </authorList>
    </citation>
    <scope>NUCLEOTIDE SEQUENCE [LARGE SCALE GENOMIC DNA]</scope>
    <source>
        <strain evidence="2">HyVt-458</strain>
    </source>
</reference>
<dbReference type="Pfam" id="PF07963">
    <property type="entry name" value="N_methyl"/>
    <property type="match status" value="1"/>
</dbReference>
<evidence type="ECO:0000313" key="2">
    <source>
        <dbReference type="EMBL" id="HEC06505.1"/>
    </source>
</evidence>
<keyword evidence="1" id="KW-0472">Membrane</keyword>
<gene>
    <name evidence="2" type="ORF">ENJ12_06625</name>
</gene>
<keyword evidence="1" id="KW-0812">Transmembrane</keyword>
<sequence length="236" mass="26680">MVESPAFPARKGCSRGFTLLEMLISLALMGIMMLLLFGALRFAGKAWDASETRLERDTSISMVWQYLSDRFRQARALNSQVKSEGGNVFFFKGNSQAVEFVSPMPAHLGSGGLYIIRLQKARQGGRTQLILRRWLYHPEVLSGDAGLPRWHPLSGPSVLLGVKEKPELRAWYSESVLVDEIKSLKFSYYGVANKGDDFADWTDGWDDHPYLPMLVRMEITDQKGPWPPMTFELPGY</sequence>
<proteinExistence type="predicted"/>
<keyword evidence="1" id="KW-1133">Transmembrane helix</keyword>
<dbReference type="NCBIfam" id="TIGR02532">
    <property type="entry name" value="IV_pilin_GFxxxE"/>
    <property type="match status" value="1"/>
</dbReference>
<comment type="caution">
    <text evidence="2">The sequence shown here is derived from an EMBL/GenBank/DDBJ whole genome shotgun (WGS) entry which is preliminary data.</text>
</comment>
<evidence type="ECO:0000256" key="1">
    <source>
        <dbReference type="SAM" id="Phobius"/>
    </source>
</evidence>